<proteinExistence type="predicted"/>
<dbReference type="AlphaFoldDB" id="A0A1H7V2S1"/>
<name>A0A1H7V2S1_HALLR</name>
<dbReference type="Proteomes" id="UP000183894">
    <property type="component" value="Unassembled WGS sequence"/>
</dbReference>
<dbReference type="GO" id="GO:0016740">
    <property type="term" value="F:transferase activity"/>
    <property type="evidence" value="ECO:0007669"/>
    <property type="project" value="UniProtKB-KW"/>
</dbReference>
<dbReference type="OrthoDB" id="252224at2157"/>
<reference evidence="3 4" key="1">
    <citation type="submission" date="2016-10" db="EMBL/GenBank/DDBJ databases">
        <authorList>
            <person name="de Groot N.N."/>
        </authorList>
    </citation>
    <scope>NUCLEOTIDE SEQUENCE [LARGE SCALE GENOMIC DNA]</scope>
    <source>
        <strain evidence="3 4">CDM_5</strain>
    </source>
</reference>
<keyword evidence="3" id="KW-0808">Transferase</keyword>
<evidence type="ECO:0000313" key="3">
    <source>
        <dbReference type="EMBL" id="SEM03007.1"/>
    </source>
</evidence>
<dbReference type="PROSITE" id="PS50206">
    <property type="entry name" value="RHODANESE_3"/>
    <property type="match status" value="1"/>
</dbReference>
<protein>
    <submittedName>
        <fullName evidence="3">Rhodanese-related sulfurtransferase</fullName>
    </submittedName>
</protein>
<dbReference type="CDD" id="cd00158">
    <property type="entry name" value="RHOD"/>
    <property type="match status" value="1"/>
</dbReference>
<dbReference type="RefSeq" id="WP_074796736.1">
    <property type="nucleotide sequence ID" value="NZ_FOAD01000016.1"/>
</dbReference>
<dbReference type="SMART" id="SM00450">
    <property type="entry name" value="RHOD"/>
    <property type="match status" value="1"/>
</dbReference>
<dbReference type="PROSITE" id="PS51257">
    <property type="entry name" value="PROKAR_LIPOPROTEIN"/>
    <property type="match status" value="1"/>
</dbReference>
<feature type="compositionally biased region" description="Low complexity" evidence="1">
    <location>
        <begin position="26"/>
        <end position="63"/>
    </location>
</feature>
<feature type="region of interest" description="Disordered" evidence="1">
    <location>
        <begin position="298"/>
        <end position="380"/>
    </location>
</feature>
<dbReference type="InterPro" id="IPR001763">
    <property type="entry name" value="Rhodanese-like_dom"/>
</dbReference>
<gene>
    <name evidence="3" type="ORF">SAMN04488691_1163</name>
</gene>
<evidence type="ECO:0000259" key="2">
    <source>
        <dbReference type="PROSITE" id="PS50206"/>
    </source>
</evidence>
<feature type="region of interest" description="Disordered" evidence="1">
    <location>
        <begin position="26"/>
        <end position="94"/>
    </location>
</feature>
<dbReference type="InterPro" id="IPR006311">
    <property type="entry name" value="TAT_signal"/>
</dbReference>
<dbReference type="Pfam" id="PF00581">
    <property type="entry name" value="Rhodanese"/>
    <property type="match status" value="1"/>
</dbReference>
<dbReference type="PROSITE" id="PS51318">
    <property type="entry name" value="TAT"/>
    <property type="match status" value="1"/>
</dbReference>
<sequence>MSERQSNRRRFLQLTGAATLAGLAGCSGGAAEQRQTAGATTATETNSTTSTDTATTTPQDQQNGPRKGDDLPKDTTPSDGYPPEFDTVPEERAIDTGSYDTVVREIDETSVEVPLVPIEDAYYWYARGEARFVDSRSETNHDVSHIFGSVLSPAPDGRAYDPTEDWNKADRVVTYCQCPHYLSSLRAAALLNAGFEEVYAIDEGYEAWLDRDYPLAGSDTNYTYDVRTIDGKTSQGDANGTVWAFHPRTGQVEATKIDSDGSYTLELRFVQVDAQSTIQIETPSYAIQAPLGEVTSGTVTADTGSSVPATKTTGTNSTDATNTTNTTNTTSASTSATNTTNTTSTSVPTNATATGDTTATTNTTSDNAASSLSDSWQWNS</sequence>
<accession>A0A1H7V2S1</accession>
<feature type="domain" description="Rhodanese" evidence="2">
    <location>
        <begin position="126"/>
        <end position="217"/>
    </location>
</feature>
<feature type="compositionally biased region" description="Polar residues" evidence="1">
    <location>
        <begin position="298"/>
        <end position="308"/>
    </location>
</feature>
<dbReference type="InterPro" id="IPR036873">
    <property type="entry name" value="Rhodanese-like_dom_sf"/>
</dbReference>
<dbReference type="Gene3D" id="3.40.250.10">
    <property type="entry name" value="Rhodanese-like domain"/>
    <property type="match status" value="1"/>
</dbReference>
<feature type="compositionally biased region" description="Low complexity" evidence="1">
    <location>
        <begin position="309"/>
        <end position="380"/>
    </location>
</feature>
<dbReference type="SUPFAM" id="SSF52821">
    <property type="entry name" value="Rhodanese/Cell cycle control phosphatase"/>
    <property type="match status" value="1"/>
</dbReference>
<organism evidence="3 4">
    <name type="scientific">Haloferax larsenii</name>
    <dbReference type="NCBI Taxonomy" id="302484"/>
    <lineage>
        <taxon>Archaea</taxon>
        <taxon>Methanobacteriati</taxon>
        <taxon>Methanobacteriota</taxon>
        <taxon>Stenosarchaea group</taxon>
        <taxon>Halobacteria</taxon>
        <taxon>Halobacteriales</taxon>
        <taxon>Haloferacaceae</taxon>
        <taxon>Haloferax</taxon>
    </lineage>
</organism>
<evidence type="ECO:0000256" key="1">
    <source>
        <dbReference type="SAM" id="MobiDB-lite"/>
    </source>
</evidence>
<evidence type="ECO:0000313" key="4">
    <source>
        <dbReference type="Proteomes" id="UP000183894"/>
    </source>
</evidence>
<dbReference type="EMBL" id="FOAD01000016">
    <property type="protein sequence ID" value="SEM03007.1"/>
    <property type="molecule type" value="Genomic_DNA"/>
</dbReference>